<evidence type="ECO:0000313" key="12">
    <source>
        <dbReference type="Proteomes" id="UP000221734"/>
    </source>
</evidence>
<evidence type="ECO:0000256" key="3">
    <source>
        <dbReference type="ARBA" id="ARBA00023027"/>
    </source>
</evidence>
<organism evidence="11 12">
    <name type="scientific">Kuenenia stuttgartiensis</name>
    <dbReference type="NCBI Taxonomy" id="174633"/>
    <lineage>
        <taxon>Bacteria</taxon>
        <taxon>Pseudomonadati</taxon>
        <taxon>Planctomycetota</taxon>
        <taxon>Candidatus Brocadiia</taxon>
        <taxon>Candidatus Brocadiales</taxon>
        <taxon>Candidatus Brocadiaceae</taxon>
        <taxon>Candidatus Kuenenia</taxon>
    </lineage>
</organism>
<dbReference type="InterPro" id="IPR022383">
    <property type="entry name" value="Lactate/malate_DH_C"/>
</dbReference>
<keyword evidence="12" id="KW-1185">Reference proteome</keyword>
<feature type="active site" description="Proton acceptor" evidence="4 5">
    <location>
        <position position="176"/>
    </location>
</feature>
<gene>
    <name evidence="4 11" type="primary">mdh</name>
    <name evidence="10" type="ORF">KsCSTR_36730</name>
    <name evidence="11" type="ORF">KSMBR1_3373</name>
</gene>
<evidence type="ECO:0000313" key="10">
    <source>
        <dbReference type="EMBL" id="QII13052.1"/>
    </source>
</evidence>
<comment type="function">
    <text evidence="4">Catalyzes the reversible oxidation of malate to oxaloacetate.</text>
</comment>
<dbReference type="PANTHER" id="PTHR43128">
    <property type="entry name" value="L-2-HYDROXYCARBOXYLATE DEHYDROGENASE (NAD(P)(+))"/>
    <property type="match status" value="1"/>
</dbReference>
<reference evidence="10 13" key="3">
    <citation type="submission" date="2020-02" db="EMBL/GenBank/DDBJ databases">
        <title>Newly sequenced genome of strain CSTR1 showed variability in Candidatus Kuenenia stuttgartiensis genomes.</title>
        <authorList>
            <person name="Ding C."/>
            <person name="Adrian L."/>
        </authorList>
    </citation>
    <scope>NUCLEOTIDE SEQUENCE [LARGE SCALE GENOMIC DNA]</scope>
    <source>
        <strain evidence="10 13">CSTR1</strain>
    </source>
</reference>
<dbReference type="FunFam" id="3.40.50.720:FF:000018">
    <property type="entry name" value="Malate dehydrogenase"/>
    <property type="match status" value="1"/>
</dbReference>
<dbReference type="SUPFAM" id="SSF51735">
    <property type="entry name" value="NAD(P)-binding Rossmann-fold domains"/>
    <property type="match status" value="1"/>
</dbReference>
<dbReference type="EMBL" id="CP049055">
    <property type="protein sequence ID" value="QII13052.1"/>
    <property type="molecule type" value="Genomic_DNA"/>
</dbReference>
<dbReference type="PANTHER" id="PTHR43128:SF16">
    <property type="entry name" value="L-LACTATE DEHYDROGENASE"/>
    <property type="match status" value="1"/>
</dbReference>
<keyword evidence="2 4" id="KW-0560">Oxidoreductase</keyword>
<dbReference type="SUPFAM" id="SSF56327">
    <property type="entry name" value="LDH C-terminal domain-like"/>
    <property type="match status" value="1"/>
</dbReference>
<dbReference type="AlphaFoldDB" id="A0A2C9CJS7"/>
<dbReference type="InterPro" id="IPR011275">
    <property type="entry name" value="Malate_DH_type3"/>
</dbReference>
<reference evidence="12" key="1">
    <citation type="submission" date="2017-10" db="EMBL/GenBank/DDBJ databases">
        <authorList>
            <person name="Frank J."/>
        </authorList>
    </citation>
    <scope>NUCLEOTIDE SEQUENCE [LARGE SCALE GENOMIC DNA]</scope>
</reference>
<evidence type="ECO:0000256" key="6">
    <source>
        <dbReference type="PIRSR" id="PIRSR000102-2"/>
    </source>
</evidence>
<dbReference type="InterPro" id="IPR001557">
    <property type="entry name" value="L-lactate/malate_DH"/>
</dbReference>
<dbReference type="FunFam" id="3.90.110.10:FF:000004">
    <property type="entry name" value="Malate dehydrogenase"/>
    <property type="match status" value="1"/>
</dbReference>
<dbReference type="InterPro" id="IPR015955">
    <property type="entry name" value="Lactate_DH/Glyco_Ohase_4_C"/>
</dbReference>
<feature type="binding site" evidence="4 6">
    <location>
        <position position="152"/>
    </location>
    <ligand>
        <name>substrate</name>
    </ligand>
</feature>
<dbReference type="InterPro" id="IPR001236">
    <property type="entry name" value="Lactate/malate_DH_N"/>
</dbReference>
<feature type="binding site" evidence="4 6">
    <location>
        <position position="89"/>
    </location>
    <ligand>
        <name>substrate</name>
    </ligand>
</feature>
<comment type="similarity">
    <text evidence="4">Belongs to the LDH/MDH superfamily. MDH type 3 family.</text>
</comment>
<evidence type="ECO:0000256" key="2">
    <source>
        <dbReference type="ARBA" id="ARBA00023002"/>
    </source>
</evidence>
<dbReference type="GO" id="GO:0030060">
    <property type="term" value="F:L-malate dehydrogenase (NAD+) activity"/>
    <property type="evidence" value="ECO:0007669"/>
    <property type="project" value="UniProtKB-UniRule"/>
</dbReference>
<dbReference type="Gene3D" id="3.40.50.720">
    <property type="entry name" value="NAD(P)-binding Rossmann-like Domain"/>
    <property type="match status" value="1"/>
</dbReference>
<dbReference type="NCBIfam" id="TIGR01763">
    <property type="entry name" value="MalateDH_bact"/>
    <property type="match status" value="1"/>
</dbReference>
<evidence type="ECO:0000313" key="11">
    <source>
        <dbReference type="EMBL" id="SOH05848.1"/>
    </source>
</evidence>
<evidence type="ECO:0000256" key="7">
    <source>
        <dbReference type="PIRSR" id="PIRSR000102-3"/>
    </source>
</evidence>
<dbReference type="NCBIfam" id="NF004863">
    <property type="entry name" value="PRK06223.1"/>
    <property type="match status" value="1"/>
</dbReference>
<evidence type="ECO:0000313" key="13">
    <source>
        <dbReference type="Proteomes" id="UP000501926"/>
    </source>
</evidence>
<feature type="domain" description="Lactate/malate dehydrogenase N-terminal" evidence="8">
    <location>
        <begin position="5"/>
        <end position="143"/>
    </location>
</feature>
<evidence type="ECO:0000259" key="8">
    <source>
        <dbReference type="Pfam" id="PF00056"/>
    </source>
</evidence>
<dbReference type="HAMAP" id="MF_00487">
    <property type="entry name" value="Malate_dehydrog_3"/>
    <property type="match status" value="1"/>
</dbReference>
<name>A0A2C9CJS7_KUEST</name>
<keyword evidence="1 4" id="KW-0816">Tricarboxylic acid cycle</keyword>
<dbReference type="GO" id="GO:0006089">
    <property type="term" value="P:lactate metabolic process"/>
    <property type="evidence" value="ECO:0007669"/>
    <property type="project" value="TreeGrafter"/>
</dbReference>
<dbReference type="RefSeq" id="WP_099326381.1">
    <property type="nucleotide sequence ID" value="NZ_CP049055.1"/>
</dbReference>
<feature type="domain" description="Lactate/malate dehydrogenase C-terminal" evidence="9">
    <location>
        <begin position="148"/>
        <end position="308"/>
    </location>
</feature>
<dbReference type="CDD" id="cd01339">
    <property type="entry name" value="LDH-like_MDH"/>
    <property type="match status" value="1"/>
</dbReference>
<dbReference type="Pfam" id="PF02866">
    <property type="entry name" value="Ldh_1_C"/>
    <property type="match status" value="1"/>
</dbReference>
<sequence length="313" mass="33545">MARKKITIIGAGNVGATLSQRLAEKELGDLVLLDIVQDMPQGKALDILEAGPVYGYNTKITGANGYEETKDSDIVVITSGVSRKPGMSRDDLLQINTGIVKGVTENIAKTSPNAILIIVSNPLDAMTYVAYKISKFPRRRIIGMAGILDAARFSAFISMELGVSVENIHAFVLGGHGDTMVPSTRYTTIAGVPVEELIPQERLNEIVERTRNGGAEIVNLLKTGSAFYAPSAAVVEMVEAVLKDKRKIAPCTALCEGEYGINNLFVGVPVILGSNGVEDIFEIKLNEKESVALQKSANEVKQLCNKVDALLGL</sequence>
<dbReference type="InterPro" id="IPR036291">
    <property type="entry name" value="NAD(P)-bd_dom_sf"/>
</dbReference>
<dbReference type="Gene3D" id="3.90.110.10">
    <property type="entry name" value="Lactate dehydrogenase/glycoside hydrolase, family 4, C-terminal"/>
    <property type="match status" value="1"/>
</dbReference>
<feature type="binding site" evidence="4 7">
    <location>
        <position position="96"/>
    </location>
    <ligand>
        <name>NAD(+)</name>
        <dbReference type="ChEBI" id="CHEBI:57540"/>
    </ligand>
</feature>
<feature type="binding site" evidence="4 7">
    <location>
        <begin position="119"/>
        <end position="121"/>
    </location>
    <ligand>
        <name>NAD(+)</name>
        <dbReference type="ChEBI" id="CHEBI:57540"/>
    </ligand>
</feature>
<dbReference type="EC" id="1.1.1.37" evidence="4"/>
<feature type="binding site" evidence="4 7">
    <location>
        <position position="34"/>
    </location>
    <ligand>
        <name>NAD(+)</name>
        <dbReference type="ChEBI" id="CHEBI:57540"/>
    </ligand>
</feature>
<dbReference type="EMBL" id="LT934425">
    <property type="protein sequence ID" value="SOH05848.1"/>
    <property type="molecule type" value="Genomic_DNA"/>
</dbReference>
<keyword evidence="3 4" id="KW-0520">NAD</keyword>
<feature type="binding site" evidence="4 7">
    <location>
        <begin position="10"/>
        <end position="15"/>
    </location>
    <ligand>
        <name>NAD(+)</name>
        <dbReference type="ChEBI" id="CHEBI:57540"/>
    </ligand>
</feature>
<evidence type="ECO:0000256" key="5">
    <source>
        <dbReference type="PIRSR" id="PIRSR000102-1"/>
    </source>
</evidence>
<evidence type="ECO:0000256" key="1">
    <source>
        <dbReference type="ARBA" id="ARBA00022532"/>
    </source>
</evidence>
<dbReference type="Pfam" id="PF00056">
    <property type="entry name" value="Ldh_1_N"/>
    <property type="match status" value="1"/>
</dbReference>
<dbReference type="GO" id="GO:0004459">
    <property type="term" value="F:L-lactate dehydrogenase (NAD+) activity"/>
    <property type="evidence" value="ECO:0007669"/>
    <property type="project" value="TreeGrafter"/>
</dbReference>
<feature type="binding site" evidence="4 6">
    <location>
        <position position="83"/>
    </location>
    <ligand>
        <name>substrate</name>
    </ligand>
</feature>
<comment type="catalytic activity">
    <reaction evidence="4">
        <text>(S)-malate + NAD(+) = oxaloacetate + NADH + H(+)</text>
        <dbReference type="Rhea" id="RHEA:21432"/>
        <dbReference type="ChEBI" id="CHEBI:15378"/>
        <dbReference type="ChEBI" id="CHEBI:15589"/>
        <dbReference type="ChEBI" id="CHEBI:16452"/>
        <dbReference type="ChEBI" id="CHEBI:57540"/>
        <dbReference type="ChEBI" id="CHEBI:57945"/>
        <dbReference type="EC" id="1.1.1.37"/>
    </reaction>
</comment>
<proteinExistence type="inferred from homology"/>
<dbReference type="Proteomes" id="UP000221734">
    <property type="component" value="Chromosome Kuenenia_stuttgartiensis_MBR1"/>
</dbReference>
<dbReference type="PIRSF" id="PIRSF000102">
    <property type="entry name" value="Lac_mal_DH"/>
    <property type="match status" value="1"/>
</dbReference>
<feature type="binding site" evidence="4 6">
    <location>
        <position position="121"/>
    </location>
    <ligand>
        <name>substrate</name>
    </ligand>
</feature>
<dbReference type="GO" id="GO:0006099">
    <property type="term" value="P:tricarboxylic acid cycle"/>
    <property type="evidence" value="ECO:0007669"/>
    <property type="project" value="UniProtKB-UniRule"/>
</dbReference>
<dbReference type="OrthoDB" id="9802969at2"/>
<dbReference type="PRINTS" id="PR00086">
    <property type="entry name" value="LLDHDRGNASE"/>
</dbReference>
<evidence type="ECO:0000256" key="4">
    <source>
        <dbReference type="HAMAP-Rule" id="MF_00487"/>
    </source>
</evidence>
<protein>
    <recommendedName>
        <fullName evidence="4">Malate dehydrogenase</fullName>
        <ecNumber evidence="4">1.1.1.37</ecNumber>
    </recommendedName>
</protein>
<accession>A0A2C9CJS7</accession>
<dbReference type="Proteomes" id="UP000501926">
    <property type="component" value="Chromosome"/>
</dbReference>
<dbReference type="KEGG" id="kst:KSMBR1_3373"/>
<reference evidence="11" key="2">
    <citation type="submission" date="2017-10" db="EMBL/GenBank/DDBJ databases">
        <authorList>
            <person name="Banno H."/>
            <person name="Chua N.-H."/>
        </authorList>
    </citation>
    <scope>NUCLEOTIDE SEQUENCE [LARGE SCALE GENOMIC DNA]</scope>
    <source>
        <strain evidence="11">Kuenenia_mbr1_ru-nijmegen</strain>
    </source>
</reference>
<evidence type="ECO:0000259" key="9">
    <source>
        <dbReference type="Pfam" id="PF02866"/>
    </source>
</evidence>